<evidence type="ECO:0000313" key="3">
    <source>
        <dbReference type="Proteomes" id="UP001597347"/>
    </source>
</evidence>
<reference evidence="3" key="1">
    <citation type="journal article" date="2019" name="Int. J. Syst. Evol. Microbiol.">
        <title>The Global Catalogue of Microorganisms (GCM) 10K type strain sequencing project: providing services to taxonomists for standard genome sequencing and annotation.</title>
        <authorList>
            <consortium name="The Broad Institute Genomics Platform"/>
            <consortium name="The Broad Institute Genome Sequencing Center for Infectious Disease"/>
            <person name="Wu L."/>
            <person name="Ma J."/>
        </authorList>
    </citation>
    <scope>NUCLEOTIDE SEQUENCE [LARGE SCALE GENOMIC DNA]</scope>
    <source>
        <strain evidence="3">CGMCC 1.12471</strain>
    </source>
</reference>
<proteinExistence type="predicted"/>
<keyword evidence="3" id="KW-1185">Reference proteome</keyword>
<organism evidence="2 3">
    <name type="scientific">Amnibacterium endophyticum</name>
    <dbReference type="NCBI Taxonomy" id="2109337"/>
    <lineage>
        <taxon>Bacteria</taxon>
        <taxon>Bacillati</taxon>
        <taxon>Actinomycetota</taxon>
        <taxon>Actinomycetes</taxon>
        <taxon>Micrococcales</taxon>
        <taxon>Microbacteriaceae</taxon>
        <taxon>Amnibacterium</taxon>
    </lineage>
</organism>
<comment type="caution">
    <text evidence="2">The sequence shown here is derived from an EMBL/GenBank/DDBJ whole genome shotgun (WGS) entry which is preliminary data.</text>
</comment>
<protein>
    <submittedName>
        <fullName evidence="2">Uncharacterized protein</fullName>
    </submittedName>
</protein>
<name>A0ABW4LCF5_9MICO</name>
<dbReference type="RefSeq" id="WP_377933251.1">
    <property type="nucleotide sequence ID" value="NZ_JBHUEA010000008.1"/>
</dbReference>
<dbReference type="EMBL" id="JBHUEA010000008">
    <property type="protein sequence ID" value="MFD1721215.1"/>
    <property type="molecule type" value="Genomic_DNA"/>
</dbReference>
<evidence type="ECO:0000313" key="2">
    <source>
        <dbReference type="EMBL" id="MFD1721215.1"/>
    </source>
</evidence>
<sequence length="87" mass="9806">MAELRHLNNHHRRTVEQIQQHPTSHNVEYRATVSLLETVADDTAQDGNRVRFTLGGTELVLNRPANGKDLDVQQVVDVRGFLSQAGY</sequence>
<accession>A0ABW4LCF5</accession>
<evidence type="ECO:0000256" key="1">
    <source>
        <dbReference type="SAM" id="MobiDB-lite"/>
    </source>
</evidence>
<feature type="region of interest" description="Disordered" evidence="1">
    <location>
        <begin position="1"/>
        <end position="24"/>
    </location>
</feature>
<gene>
    <name evidence="2" type="ORF">ACFSBI_06595</name>
</gene>
<dbReference type="Proteomes" id="UP001597347">
    <property type="component" value="Unassembled WGS sequence"/>
</dbReference>